<keyword evidence="2" id="KW-1185">Reference proteome</keyword>
<name>A0A4S8KBA6_MUSBA</name>
<protein>
    <submittedName>
        <fullName evidence="1">Uncharacterized protein</fullName>
    </submittedName>
</protein>
<dbReference type="AlphaFoldDB" id="A0A4S8KBA6"/>
<reference evidence="1 2" key="1">
    <citation type="journal article" date="2019" name="Nat. Plants">
        <title>Genome sequencing of Musa balbisiana reveals subgenome evolution and function divergence in polyploid bananas.</title>
        <authorList>
            <person name="Yao X."/>
        </authorList>
    </citation>
    <scope>NUCLEOTIDE SEQUENCE [LARGE SCALE GENOMIC DNA]</scope>
    <source>
        <strain evidence="2">cv. DH-PKW</strain>
        <tissue evidence="1">Leaves</tissue>
    </source>
</reference>
<gene>
    <name evidence="1" type="ORF">C4D60_Mb04t11310</name>
</gene>
<evidence type="ECO:0000313" key="1">
    <source>
        <dbReference type="EMBL" id="THU72363.1"/>
    </source>
</evidence>
<comment type="caution">
    <text evidence="1">The sequence shown here is derived from an EMBL/GenBank/DDBJ whole genome shotgun (WGS) entry which is preliminary data.</text>
</comment>
<sequence length="274" mass="30032">MKSIYRPQEDSNLGSKFKFFWVSRCWRCHRLSVSDTDSVLAVPPPELSGSGRCHRLSVSDTDSVLAVPPPELSGSGRCHRLSVSDTDSVLAVPPPELSGSGRCHRLSVSDTDSVLAVPPPELSGSGRCHRLSVSDTDSVLAVPPPELSGSGRCHRLSVSDTDSVLAVPPPELSVCKSQDFLCTQTFIYCIRFMKSKQQHTKSEAVRRKFTSSQEFTSQKRSTVTAQLTPKPSLLVAPLAGLQKLLQHLVIQILELDHLLLRARTSSPRGGRRRR</sequence>
<evidence type="ECO:0000313" key="2">
    <source>
        <dbReference type="Proteomes" id="UP000317650"/>
    </source>
</evidence>
<proteinExistence type="predicted"/>
<dbReference type="EMBL" id="PYDT01000001">
    <property type="protein sequence ID" value="THU72363.1"/>
    <property type="molecule type" value="Genomic_DNA"/>
</dbReference>
<organism evidence="1 2">
    <name type="scientific">Musa balbisiana</name>
    <name type="common">Banana</name>
    <dbReference type="NCBI Taxonomy" id="52838"/>
    <lineage>
        <taxon>Eukaryota</taxon>
        <taxon>Viridiplantae</taxon>
        <taxon>Streptophyta</taxon>
        <taxon>Embryophyta</taxon>
        <taxon>Tracheophyta</taxon>
        <taxon>Spermatophyta</taxon>
        <taxon>Magnoliopsida</taxon>
        <taxon>Liliopsida</taxon>
        <taxon>Zingiberales</taxon>
        <taxon>Musaceae</taxon>
        <taxon>Musa</taxon>
    </lineage>
</organism>
<accession>A0A4S8KBA6</accession>
<dbReference type="Proteomes" id="UP000317650">
    <property type="component" value="Chromosome 4"/>
</dbReference>